<protein>
    <submittedName>
        <fullName evidence="1">Uncharacterized protein</fullName>
    </submittedName>
</protein>
<gene>
    <name evidence="1" type="ORF">S06H3_37625</name>
</gene>
<feature type="non-terminal residue" evidence="1">
    <location>
        <position position="1"/>
    </location>
</feature>
<proteinExistence type="predicted"/>
<comment type="caution">
    <text evidence="1">The sequence shown here is derived from an EMBL/GenBank/DDBJ whole genome shotgun (WGS) entry which is preliminary data.</text>
</comment>
<accession>X1N429</accession>
<evidence type="ECO:0000313" key="1">
    <source>
        <dbReference type="EMBL" id="GAI24986.1"/>
    </source>
</evidence>
<sequence>DKLPPWAAEGVKAYSYEDVMLFTNYWVLSEPLDWEGAGYPTEVSRAYIFNYGLDNGLSDVMRLRDDLAAHRLPDPPIVCGFSVQGYCFADPTQAPPGQYTLMSWANVLYDLDELGGAQAWDDIREEYGDKVEDLLVEYVPNIKKAKIARVLLVIYWRSAPDRQKPFPPVFPRCWKSDTLLLLSDCEPRQRHRPGLCF</sequence>
<reference evidence="1" key="1">
    <citation type="journal article" date="2014" name="Front. Microbiol.">
        <title>High frequency of phylogenetically diverse reductive dehalogenase-homologous genes in deep subseafloor sedimentary metagenomes.</title>
        <authorList>
            <person name="Kawai M."/>
            <person name="Futagami T."/>
            <person name="Toyoda A."/>
            <person name="Takaki Y."/>
            <person name="Nishi S."/>
            <person name="Hori S."/>
            <person name="Arai W."/>
            <person name="Tsubouchi T."/>
            <person name="Morono Y."/>
            <person name="Uchiyama I."/>
            <person name="Ito T."/>
            <person name="Fujiyama A."/>
            <person name="Inagaki F."/>
            <person name="Takami H."/>
        </authorList>
    </citation>
    <scope>NUCLEOTIDE SEQUENCE</scope>
    <source>
        <strain evidence="1">Expedition CK06-06</strain>
    </source>
</reference>
<dbReference type="AlphaFoldDB" id="X1N429"/>
<organism evidence="1">
    <name type="scientific">marine sediment metagenome</name>
    <dbReference type="NCBI Taxonomy" id="412755"/>
    <lineage>
        <taxon>unclassified sequences</taxon>
        <taxon>metagenomes</taxon>
        <taxon>ecological metagenomes</taxon>
    </lineage>
</organism>
<dbReference type="EMBL" id="BARV01022875">
    <property type="protein sequence ID" value="GAI24986.1"/>
    <property type="molecule type" value="Genomic_DNA"/>
</dbReference>
<name>X1N429_9ZZZZ</name>